<reference evidence="7" key="1">
    <citation type="journal article" date="2006" name="Plant J.">
        <title>Characterization and functional analysis of ABSCISIC ACID INSENSITIVE3-like genes from Physcomitrella patens.</title>
        <authorList>
            <person name="Marella H.H."/>
            <person name="Sakata Y."/>
            <person name="Quatrano R.S."/>
        </authorList>
    </citation>
    <scope>NUCLEOTIDE SEQUENCE</scope>
</reference>
<reference evidence="9" key="4">
    <citation type="submission" date="2020-12" db="UniProtKB">
        <authorList>
            <consortium name="EnsemblPlants"/>
        </authorList>
    </citation>
    <scope>IDENTIFICATION</scope>
</reference>
<dbReference type="SMART" id="SM01019">
    <property type="entry name" value="B3"/>
    <property type="match status" value="1"/>
</dbReference>
<dbReference type="InterPro" id="IPR015300">
    <property type="entry name" value="DNA-bd_pseudobarrel_sf"/>
</dbReference>
<evidence type="ECO:0000313" key="9">
    <source>
        <dbReference type="EnsemblPlants" id="Pp3c4_7320V3.1"/>
    </source>
</evidence>
<dbReference type="SUPFAM" id="SSF101936">
    <property type="entry name" value="DNA-binding pseudobarrel domain"/>
    <property type="match status" value="1"/>
</dbReference>
<evidence type="ECO:0000313" key="10">
    <source>
        <dbReference type="Proteomes" id="UP000006727"/>
    </source>
</evidence>
<feature type="region of interest" description="Disordered" evidence="5">
    <location>
        <begin position="296"/>
        <end position="319"/>
    </location>
</feature>
<dbReference type="PANTHER" id="PTHR31140">
    <property type="entry name" value="B3 DOMAIN-CONTAINING TRANSCRIPTION FACTOR ABI3"/>
    <property type="match status" value="1"/>
</dbReference>
<reference evidence="8 10" key="2">
    <citation type="journal article" date="2008" name="Science">
        <title>The Physcomitrella genome reveals evolutionary insights into the conquest of land by plants.</title>
        <authorList>
            <person name="Rensing S."/>
            <person name="Lang D."/>
            <person name="Zimmer A."/>
            <person name="Terry A."/>
            <person name="Salamov A."/>
            <person name="Shapiro H."/>
            <person name="Nishiyama T."/>
            <person name="Perroud P.-F."/>
            <person name="Lindquist E."/>
            <person name="Kamisugi Y."/>
            <person name="Tanahashi T."/>
            <person name="Sakakibara K."/>
            <person name="Fujita T."/>
            <person name="Oishi K."/>
            <person name="Shin-I T."/>
            <person name="Kuroki Y."/>
            <person name="Toyoda A."/>
            <person name="Suzuki Y."/>
            <person name="Hashimoto A."/>
            <person name="Yamaguchi K."/>
            <person name="Sugano A."/>
            <person name="Kohara Y."/>
            <person name="Fujiyama A."/>
            <person name="Anterola A."/>
            <person name="Aoki S."/>
            <person name="Ashton N."/>
            <person name="Barbazuk W.B."/>
            <person name="Barker E."/>
            <person name="Bennetzen J."/>
            <person name="Bezanilla M."/>
            <person name="Blankenship R."/>
            <person name="Cho S.H."/>
            <person name="Dutcher S."/>
            <person name="Estelle M."/>
            <person name="Fawcett J.A."/>
            <person name="Gundlach H."/>
            <person name="Hanada K."/>
            <person name="Heyl A."/>
            <person name="Hicks K.A."/>
            <person name="Hugh J."/>
            <person name="Lohr M."/>
            <person name="Mayer K."/>
            <person name="Melkozernov A."/>
            <person name="Murata T."/>
            <person name="Nelson D."/>
            <person name="Pils B."/>
            <person name="Prigge M."/>
            <person name="Reiss B."/>
            <person name="Renner T."/>
            <person name="Rombauts S."/>
            <person name="Rushton P."/>
            <person name="Sanderfoot A."/>
            <person name="Schween G."/>
            <person name="Shiu S.-H."/>
            <person name="Stueber K."/>
            <person name="Theodoulou F.L."/>
            <person name="Tu H."/>
            <person name="Van de Peer Y."/>
            <person name="Verrier P.J."/>
            <person name="Waters E."/>
            <person name="Wood A."/>
            <person name="Yang L."/>
            <person name="Cove D."/>
            <person name="Cuming A."/>
            <person name="Hasebe M."/>
            <person name="Lucas S."/>
            <person name="Mishler D.B."/>
            <person name="Reski R."/>
            <person name="Grigoriev I."/>
            <person name="Quatrano R.S."/>
            <person name="Boore J.L."/>
        </authorList>
    </citation>
    <scope>NUCLEOTIDE SEQUENCE [LARGE SCALE GENOMIC DNA]</scope>
    <source>
        <strain evidence="9 10">cv. Gransden 2004</strain>
    </source>
</reference>
<feature type="compositionally biased region" description="Polar residues" evidence="5">
    <location>
        <begin position="303"/>
        <end position="316"/>
    </location>
</feature>
<dbReference type="PROSITE" id="PS50863">
    <property type="entry name" value="B3"/>
    <property type="match status" value="1"/>
</dbReference>
<dbReference type="EMBL" id="ABEU02000004">
    <property type="protein sequence ID" value="PNR54998.1"/>
    <property type="molecule type" value="Genomic_DNA"/>
</dbReference>
<dbReference type="Pfam" id="PF02362">
    <property type="entry name" value="B3"/>
    <property type="match status" value="1"/>
</dbReference>
<organism evidence="7">
    <name type="scientific">Physcomitrium patens</name>
    <name type="common">Spreading-leaved earth moss</name>
    <name type="synonym">Physcomitrella patens</name>
    <dbReference type="NCBI Taxonomy" id="3218"/>
    <lineage>
        <taxon>Eukaryota</taxon>
        <taxon>Viridiplantae</taxon>
        <taxon>Streptophyta</taxon>
        <taxon>Embryophyta</taxon>
        <taxon>Bryophyta</taxon>
        <taxon>Bryophytina</taxon>
        <taxon>Bryopsida</taxon>
        <taxon>Funariidae</taxon>
        <taxon>Funariales</taxon>
        <taxon>Funariaceae</taxon>
        <taxon>Physcomitrium</taxon>
    </lineage>
</organism>
<evidence type="ECO:0000256" key="2">
    <source>
        <dbReference type="ARBA" id="ARBA00023125"/>
    </source>
</evidence>
<reference evidence="8 10" key="3">
    <citation type="journal article" date="2018" name="Plant J.">
        <title>The Physcomitrella patens chromosome-scale assembly reveals moss genome structure and evolution.</title>
        <authorList>
            <person name="Lang D."/>
            <person name="Ullrich K.K."/>
            <person name="Murat F."/>
            <person name="Fuchs J."/>
            <person name="Jenkins J."/>
            <person name="Haas F.B."/>
            <person name="Piednoel M."/>
            <person name="Gundlach H."/>
            <person name="Van Bel M."/>
            <person name="Meyberg R."/>
            <person name="Vives C."/>
            <person name="Morata J."/>
            <person name="Symeonidi A."/>
            <person name="Hiss M."/>
            <person name="Muchero W."/>
            <person name="Kamisugi Y."/>
            <person name="Saleh O."/>
            <person name="Blanc G."/>
            <person name="Decker E.L."/>
            <person name="van Gessel N."/>
            <person name="Grimwood J."/>
            <person name="Hayes R.D."/>
            <person name="Graham S.W."/>
            <person name="Gunter L.E."/>
            <person name="McDaniel S.F."/>
            <person name="Hoernstein S.N.W."/>
            <person name="Larsson A."/>
            <person name="Li F.W."/>
            <person name="Perroud P.F."/>
            <person name="Phillips J."/>
            <person name="Ranjan P."/>
            <person name="Rokshar D.S."/>
            <person name="Rothfels C.J."/>
            <person name="Schneider L."/>
            <person name="Shu S."/>
            <person name="Stevenson D.W."/>
            <person name="Thummler F."/>
            <person name="Tillich M."/>
            <person name="Villarreal Aguilar J.C."/>
            <person name="Widiez T."/>
            <person name="Wong G.K."/>
            <person name="Wymore A."/>
            <person name="Zhang Y."/>
            <person name="Zimmer A.D."/>
            <person name="Quatrano R.S."/>
            <person name="Mayer K.F.X."/>
            <person name="Goodstein D."/>
            <person name="Casacuberta J.M."/>
            <person name="Vandepoele K."/>
            <person name="Reski R."/>
            <person name="Cuming A.C."/>
            <person name="Tuskan G.A."/>
            <person name="Maumus F."/>
            <person name="Salse J."/>
            <person name="Schmutz J."/>
            <person name="Rensing S.A."/>
        </authorList>
    </citation>
    <scope>NUCLEOTIDE SEQUENCE [LARGE SCALE GENOMIC DNA]</scope>
    <source>
        <strain evidence="9 10">cv. Gransden 2004</strain>
    </source>
</reference>
<dbReference type="GO" id="GO:0003700">
    <property type="term" value="F:DNA-binding transcription factor activity"/>
    <property type="evidence" value="ECO:0007669"/>
    <property type="project" value="InterPro"/>
</dbReference>
<name>Q2ABG4_PHYPA</name>
<keyword evidence="3" id="KW-0804">Transcription</keyword>
<feature type="region of interest" description="Disordered" evidence="5">
    <location>
        <begin position="1"/>
        <end position="35"/>
    </location>
</feature>
<keyword evidence="10" id="KW-1185">Reference proteome</keyword>
<dbReference type="STRING" id="3218.Q2ABG4"/>
<evidence type="ECO:0000256" key="5">
    <source>
        <dbReference type="SAM" id="MobiDB-lite"/>
    </source>
</evidence>
<dbReference type="InterPro" id="IPR044800">
    <property type="entry name" value="LEC2-like"/>
</dbReference>
<dbReference type="HOGENOM" id="CLU_505696_0_0_1"/>
<dbReference type="PANTHER" id="PTHR31140:SF81">
    <property type="entry name" value="B3 DOMAIN-CONTAINING TRANSCRIPTION FACTOR ABI3"/>
    <property type="match status" value="1"/>
</dbReference>
<feature type="compositionally biased region" description="Basic and acidic residues" evidence="5">
    <location>
        <begin position="449"/>
        <end position="459"/>
    </location>
</feature>
<keyword evidence="4" id="KW-0539">Nucleus</keyword>
<dbReference type="EnsemblPlants" id="Pp3c4_7328V3.1">
    <property type="protein sequence ID" value="Pp3c4_7328V3.1"/>
    <property type="gene ID" value="Pp3c4_7328"/>
</dbReference>
<feature type="compositionally biased region" description="Low complexity" evidence="5">
    <location>
        <begin position="1"/>
        <end position="15"/>
    </location>
</feature>
<evidence type="ECO:0000259" key="6">
    <source>
        <dbReference type="PROSITE" id="PS50863"/>
    </source>
</evidence>
<evidence type="ECO:0000256" key="3">
    <source>
        <dbReference type="ARBA" id="ARBA00023163"/>
    </source>
</evidence>
<dbReference type="Gene3D" id="2.40.330.10">
    <property type="entry name" value="DNA-binding pseudobarrel domain"/>
    <property type="match status" value="1"/>
</dbReference>
<dbReference type="GO" id="GO:0003677">
    <property type="term" value="F:DNA binding"/>
    <property type="evidence" value="ECO:0007669"/>
    <property type="project" value="UniProtKB-KW"/>
</dbReference>
<feature type="domain" description="TF-B3" evidence="6">
    <location>
        <begin position="331"/>
        <end position="432"/>
    </location>
</feature>
<sequence>MVNQGSGDFSSQDGSLPSCSSTSSERNQSSGSGLGEGCSLLMDDEVRAMLKKVTVNEAVLNRAIQSLGGGEKGLKSLMGYIMIWVKQQKECKSARSNSGEQSSGSPFNFSMLGAEAAAEAEAIVLQHTSDAFQSLNGILQPSATQSPVNLPDTQHQQRFKSRRLMMEDAEVDAGLKVDAGFCPSNFMAVGVPPGDYSMYMPAMAGPAVSPYMPRLNYDSGMQQPVCNMQSMIPSTTSQNSMQPIEQTPAMATKAARRNRMARQRQSMMKQHARATNQANPVSVGFWVWNGAPPAGGTKKTEISHSGAQPAQGTAVNAEQKGRNMDSLTFLLQKELRPSDVGSLGRIILPKKEAEQHMPFLSMRGGVCIQVEDFDSGHIWNLRYRFWPNNKSRMYLLENTGDFVKSHRLVEGDLLIIYRSQQGDYVMRGKKRKTQRLETESVKIQFAHSSARDSNEEHTSPKGNGLPMERLYGGGPPEKFVKEEPPNLDDDPFLKDMMMSMGPSFGSDATSLQPLERFPSLNLDFPLDEIMAVNPKTELE</sequence>
<dbReference type="PaxDb" id="3218-PP1S143_82V6.1"/>
<dbReference type="EMBL" id="AB245516">
    <property type="protein sequence ID" value="BAE80317.1"/>
    <property type="molecule type" value="mRNA"/>
</dbReference>
<accession>Q2ABG4</accession>
<evidence type="ECO:0000313" key="7">
    <source>
        <dbReference type="EMBL" id="BAE80317.1"/>
    </source>
</evidence>
<evidence type="ECO:0000256" key="1">
    <source>
        <dbReference type="ARBA" id="ARBA00023015"/>
    </source>
</evidence>
<dbReference type="CDD" id="cd10017">
    <property type="entry name" value="B3_DNA"/>
    <property type="match status" value="1"/>
</dbReference>
<feature type="region of interest" description="Disordered" evidence="5">
    <location>
        <begin position="446"/>
        <end position="468"/>
    </location>
</feature>
<proteinExistence type="evidence at transcript level"/>
<feature type="compositionally biased region" description="Polar residues" evidence="5">
    <location>
        <begin position="17"/>
        <end position="28"/>
    </location>
</feature>
<protein>
    <submittedName>
        <fullName evidence="7">Transcription factor ABI3-like</fullName>
    </submittedName>
</protein>
<evidence type="ECO:0000313" key="8">
    <source>
        <dbReference type="EMBL" id="PNR54998.1"/>
    </source>
</evidence>
<dbReference type="AlphaFoldDB" id="Q2ABG4"/>
<keyword evidence="1" id="KW-0805">Transcription regulation</keyword>
<dbReference type="Gramene" id="Pp3c4_7328V3.1">
    <property type="protein sequence ID" value="Pp3c4_7328V3.1"/>
    <property type="gene ID" value="Pp3c4_7328"/>
</dbReference>
<dbReference type="Proteomes" id="UP000006727">
    <property type="component" value="Chromosome 4"/>
</dbReference>
<gene>
    <name evidence="7" type="primary">PpABI3C</name>
    <name evidence="9" type="synonym">LOC112281536</name>
    <name evidence="8" type="ORF">PHYPA_005891</name>
</gene>
<dbReference type="InterPro" id="IPR003340">
    <property type="entry name" value="B3_DNA-bd"/>
</dbReference>
<dbReference type="Gramene" id="Pp3c4_7320V3.1">
    <property type="protein sequence ID" value="Pp3c4_7320V3.1"/>
    <property type="gene ID" value="Pp3c4_7320"/>
</dbReference>
<dbReference type="EnsemblPlants" id="Pp3c4_7320V3.1">
    <property type="protein sequence ID" value="Pp3c4_7320V3.1"/>
    <property type="gene ID" value="Pp3c4_7320"/>
</dbReference>
<evidence type="ECO:0000256" key="4">
    <source>
        <dbReference type="ARBA" id="ARBA00023242"/>
    </source>
</evidence>
<keyword evidence="2" id="KW-0238">DNA-binding</keyword>